<dbReference type="InterPro" id="IPR051910">
    <property type="entry name" value="ComF/GntX_DNA_util-trans"/>
</dbReference>
<organism evidence="4 5">
    <name type="scientific">Pseudorhizobium endolithicum</name>
    <dbReference type="NCBI Taxonomy" id="1191678"/>
    <lineage>
        <taxon>Bacteria</taxon>
        <taxon>Pseudomonadati</taxon>
        <taxon>Pseudomonadota</taxon>
        <taxon>Alphaproteobacteria</taxon>
        <taxon>Hyphomicrobiales</taxon>
        <taxon>Rhizobiaceae</taxon>
        <taxon>Rhizobium/Agrobacterium group</taxon>
        <taxon>Pseudorhizobium</taxon>
    </lineage>
</organism>
<keyword evidence="5" id="KW-1185">Reference proteome</keyword>
<dbReference type="Pfam" id="PF00156">
    <property type="entry name" value="Pribosyltran"/>
    <property type="match status" value="1"/>
</dbReference>
<proteinExistence type="inferred from homology"/>
<dbReference type="InterPro" id="IPR000836">
    <property type="entry name" value="PRTase_dom"/>
</dbReference>
<dbReference type="InterPro" id="IPR029057">
    <property type="entry name" value="PRTase-like"/>
</dbReference>
<dbReference type="PANTHER" id="PTHR47505">
    <property type="entry name" value="DNA UTILIZATION PROTEIN YHGH"/>
    <property type="match status" value="1"/>
</dbReference>
<feature type="domain" description="Phosphoribosyltransferase" evidence="2">
    <location>
        <begin position="197"/>
        <end position="250"/>
    </location>
</feature>
<evidence type="ECO:0000259" key="3">
    <source>
        <dbReference type="Pfam" id="PF18912"/>
    </source>
</evidence>
<dbReference type="Gene3D" id="3.40.50.2020">
    <property type="match status" value="1"/>
</dbReference>
<comment type="caution">
    <text evidence="4">The sequence shown here is derived from an EMBL/GenBank/DDBJ whole genome shotgun (WGS) entry which is preliminary data.</text>
</comment>
<evidence type="ECO:0000313" key="5">
    <source>
        <dbReference type="Proteomes" id="UP000606921"/>
    </source>
</evidence>
<reference evidence="4 5" key="1">
    <citation type="submission" date="2020-11" db="EMBL/GenBank/DDBJ databases">
        <authorList>
            <person name="Lassalle F."/>
        </authorList>
    </citation>
    <scope>NUCLEOTIDE SEQUENCE [LARGE SCALE GENOMIC DNA]</scope>
    <source>
        <strain evidence="4 5">JC140</strain>
    </source>
</reference>
<dbReference type="Pfam" id="PF18912">
    <property type="entry name" value="DZR_2"/>
    <property type="match status" value="1"/>
</dbReference>
<sequence length="257" mass="28273">MAADPPLIRTLLTTRPYDWLQRLGDLVYPATCPGCGILTGGHSGFCPNCWTEIRFIERPYCEVLGIPFSYDPGEGMVCADAIADPPVFDRLRSVAIHEGPVRHLVHGLKYRDRTDRSAMMAHWMLRASHGFVAGCDAVVPVPLHRWRFASRRFNQSAELARHLARLSDRPFLPSTLVRVKNTSRQVGLTARGRVENVRAAFKVVPGRETDVAGRHILLVDDVFTTGATVSSATRALKKAGASEVTVLTFAMAISGPI</sequence>
<gene>
    <name evidence="4" type="ORF">REJC140_03328</name>
</gene>
<evidence type="ECO:0000256" key="1">
    <source>
        <dbReference type="ARBA" id="ARBA00008007"/>
    </source>
</evidence>
<dbReference type="SUPFAM" id="SSF53271">
    <property type="entry name" value="PRTase-like"/>
    <property type="match status" value="1"/>
</dbReference>
<dbReference type="EMBL" id="CABFWF030000010">
    <property type="protein sequence ID" value="CAD7034534.1"/>
    <property type="molecule type" value="Genomic_DNA"/>
</dbReference>
<accession>A0ABM8PK88</accession>
<dbReference type="PANTHER" id="PTHR47505:SF1">
    <property type="entry name" value="DNA UTILIZATION PROTEIN YHGH"/>
    <property type="match status" value="1"/>
</dbReference>
<dbReference type="Proteomes" id="UP000606921">
    <property type="component" value="Unassembled WGS sequence"/>
</dbReference>
<evidence type="ECO:0000259" key="2">
    <source>
        <dbReference type="Pfam" id="PF00156"/>
    </source>
</evidence>
<name>A0ABM8PK88_9HYPH</name>
<dbReference type="RefSeq" id="WP_142592391.1">
    <property type="nucleotide sequence ID" value="NZ_CABFWF030000010.1"/>
</dbReference>
<dbReference type="InterPro" id="IPR044005">
    <property type="entry name" value="DZR_2"/>
</dbReference>
<dbReference type="CDD" id="cd06223">
    <property type="entry name" value="PRTases_typeI"/>
    <property type="match status" value="1"/>
</dbReference>
<protein>
    <submittedName>
        <fullName evidence="4">ComF family protein</fullName>
    </submittedName>
</protein>
<evidence type="ECO:0000313" key="4">
    <source>
        <dbReference type="EMBL" id="CAD7034534.1"/>
    </source>
</evidence>
<comment type="similarity">
    <text evidence="1">Belongs to the ComF/GntX family.</text>
</comment>
<feature type="domain" description="Double zinc ribbon" evidence="3">
    <location>
        <begin position="25"/>
        <end position="80"/>
    </location>
</feature>